<sequence>MERTITGNITGEIELTREVAELAFISGTGDAPSQEALNSIMIIWSRIVSSQNFFHVCQTCHPAAIVEYISQRLKKSGLDGGVADILAKTIVDNTTDDGVLPDDPSEDDYTSNASVNSAQHVDDSQFNFVGTTSEENNTSPDSHLSATLSPTNLKQNQIAFLRATGGQGDYDEYEYGADYEEGASSNKPREFDGGSDGYDEYEYGGDYDSDYENDSGGDNDDNDNDNDNDTYHDNKKEKDPLKKTSPRGGLNIPKISRTFSDGSDTGVLGSVARSSPRNFPRSRRQEPEADKTPSPPPNYHYEHQNQHQHQRKHQRQASHPSSHSTARSTLDRRREEHELAERTQRAQEALDQEKRMRRQLEMNEQRADEMLLRQQQKEKMGRHKERLSRERLLRQAAHANRHPQNFLHNPSALNRETSVNSSFSDIPEDLLSDNEGQEVTEELMGSNASLAELKVNHDMSLLTISPTGPNDKLRISPPTKTQSPPLTNVTKSRYGVNGALPPPPPEGSAGGLFRSMSTDDAYSSDEDHVEKGHENYSPAKPAAVASTTMQQHRPANDPIKQIVREPFTPSPEPTNNDTYENDGTVSSINSSSGSVGKRLVKQAMTREHPKGATVSRKERVRKGKWRKGQKIGSGSFGTVYLGMNEASGTLMAIKTMNIANAEQSDIEDLQQEIDVMRILSHPNIVRYFGAELDDEEGSLNIFQEWVPGGSVASLLSRLGAFSVNVVKSYLKQTLSGLAYLHKNHIIHRDMKGANLLVDNNGTVKLADFGASKKMSDEGTLNGSQMTASMKGTPYFMAPEVMSHEKYGRKADMWSTGGVAFQMITGEAPWKSLGLRTPVALFYHIQTGDEPPPLPEKVKKECPGLCRIILRCFARDPAKRPKALELLNDEWFREDEGDDDSETTMSEGGVGDDWIDAEGDGQEFDDDRRQRTNSGSLTGVAPDRKRTASSGSRHHKFGENGYAEVAAFDVQTAKKRAELKSQRGGNSGGGMGNGMANGNSPTYADIPQNAADLLQGKDIKQIKGSRPVTTATGRQWADVDKKVEEGPRRPATTKVGRSETPYEDAEDIPQEWPSWAKEKAQVKAQILRSSTEGTKKSGSSTPPGPPARDSPASQYATPPTGLGKGNPFGDTGDVGVSILQEESDEDSSSADEYMSPKNEERIAMGGNPFETGASPKGKVGGPKPSTDSPTSMMAGPRIDQYLEESVSVARRGSNGSERRGSTSSRDRRGSNSSAGDRRRSSGDRSSLVKPPEGPIPTPSISNPQDLEKTEVDTENWICAHCMEKNSNGQDYCSGCAKWKKVAGGVRVKGEERAVVNLDNAWETTVKSNNFGTSGQQSNIGAVRHQLQRAHTSGTHAGGNSRSGGGSGAAGSRSAGPTSYREKPKKF</sequence>
<dbReference type="PROSITE" id="PS00107">
    <property type="entry name" value="PROTEIN_KINASE_ATP"/>
    <property type="match status" value="1"/>
</dbReference>
<keyword evidence="5" id="KW-0863">Zinc-finger</keyword>
<feature type="compositionally biased region" description="Basic residues" evidence="10">
    <location>
        <begin position="618"/>
        <end position="629"/>
    </location>
</feature>
<protein>
    <recommendedName>
        <fullName evidence="11">Protein kinase domain-containing protein</fullName>
    </recommendedName>
</protein>
<evidence type="ECO:0000256" key="6">
    <source>
        <dbReference type="ARBA" id="ARBA00022777"/>
    </source>
</evidence>
<dbReference type="GO" id="GO:0005524">
    <property type="term" value="F:ATP binding"/>
    <property type="evidence" value="ECO:0007669"/>
    <property type="project" value="UniProtKB-UniRule"/>
</dbReference>
<dbReference type="PROSITE" id="PS50011">
    <property type="entry name" value="PROTEIN_KINASE_DOM"/>
    <property type="match status" value="1"/>
</dbReference>
<dbReference type="GO" id="GO:0008270">
    <property type="term" value="F:zinc ion binding"/>
    <property type="evidence" value="ECO:0007669"/>
    <property type="project" value="UniProtKB-KW"/>
</dbReference>
<feature type="compositionally biased region" description="Acidic residues" evidence="10">
    <location>
        <begin position="197"/>
        <end position="228"/>
    </location>
</feature>
<keyword evidence="8 9" id="KW-0067">ATP-binding</keyword>
<dbReference type="GO" id="GO:0004674">
    <property type="term" value="F:protein serine/threonine kinase activity"/>
    <property type="evidence" value="ECO:0007669"/>
    <property type="project" value="UniProtKB-KW"/>
</dbReference>
<feature type="compositionally biased region" description="Acidic residues" evidence="10">
    <location>
        <begin position="99"/>
        <end position="109"/>
    </location>
</feature>
<feature type="compositionally biased region" description="Basic and acidic residues" evidence="10">
    <location>
        <begin position="1036"/>
        <end position="1047"/>
    </location>
</feature>
<name>A0A9W7KWR2_9STRA</name>
<organism evidence="12 13">
    <name type="scientific">Triparma verrucosa</name>
    <dbReference type="NCBI Taxonomy" id="1606542"/>
    <lineage>
        <taxon>Eukaryota</taxon>
        <taxon>Sar</taxon>
        <taxon>Stramenopiles</taxon>
        <taxon>Ochrophyta</taxon>
        <taxon>Bolidophyceae</taxon>
        <taxon>Parmales</taxon>
        <taxon>Triparmaceae</taxon>
        <taxon>Triparma</taxon>
    </lineage>
</organism>
<feature type="binding site" evidence="9">
    <location>
        <position position="654"/>
    </location>
    <ligand>
        <name>ATP</name>
        <dbReference type="ChEBI" id="CHEBI:30616"/>
    </ligand>
</feature>
<keyword evidence="6" id="KW-0418">Kinase</keyword>
<dbReference type="SMART" id="SM00220">
    <property type="entry name" value="S_TKc"/>
    <property type="match status" value="1"/>
</dbReference>
<evidence type="ECO:0000259" key="11">
    <source>
        <dbReference type="PROSITE" id="PS50011"/>
    </source>
</evidence>
<evidence type="ECO:0000256" key="7">
    <source>
        <dbReference type="ARBA" id="ARBA00022833"/>
    </source>
</evidence>
<feature type="compositionally biased region" description="Acidic residues" evidence="10">
    <location>
        <begin position="912"/>
        <end position="924"/>
    </location>
</feature>
<feature type="compositionally biased region" description="Basic and acidic residues" evidence="10">
    <location>
        <begin position="229"/>
        <end position="242"/>
    </location>
</feature>
<dbReference type="PROSITE" id="PS01358">
    <property type="entry name" value="ZF_RANBP2_1"/>
    <property type="match status" value="1"/>
</dbReference>
<feature type="compositionally biased region" description="Acidic residues" evidence="10">
    <location>
        <begin position="892"/>
        <end position="901"/>
    </location>
</feature>
<feature type="region of interest" description="Disordered" evidence="10">
    <location>
        <begin position="464"/>
        <end position="629"/>
    </location>
</feature>
<dbReference type="Proteomes" id="UP001165160">
    <property type="component" value="Unassembled WGS sequence"/>
</dbReference>
<keyword evidence="7" id="KW-0862">Zinc</keyword>
<gene>
    <name evidence="12" type="ORF">TrVE_jg5486</name>
</gene>
<feature type="compositionally biased region" description="Polar residues" evidence="10">
    <location>
        <begin position="478"/>
        <end position="491"/>
    </location>
</feature>
<feature type="compositionally biased region" description="Polar residues" evidence="10">
    <location>
        <begin position="1327"/>
        <end position="1338"/>
    </location>
</feature>
<dbReference type="PROSITE" id="PS00108">
    <property type="entry name" value="PROTEIN_KINASE_ST"/>
    <property type="match status" value="1"/>
</dbReference>
<keyword evidence="1" id="KW-0723">Serine/threonine-protein kinase</keyword>
<evidence type="ECO:0000313" key="12">
    <source>
        <dbReference type="EMBL" id="GMI14598.1"/>
    </source>
</evidence>
<evidence type="ECO:0000256" key="5">
    <source>
        <dbReference type="ARBA" id="ARBA00022771"/>
    </source>
</evidence>
<feature type="compositionally biased region" description="Basic and acidic residues" evidence="10">
    <location>
        <begin position="1215"/>
        <end position="1241"/>
    </location>
</feature>
<feature type="region of interest" description="Disordered" evidence="10">
    <location>
        <begin position="129"/>
        <end position="148"/>
    </location>
</feature>
<dbReference type="InterPro" id="IPR011009">
    <property type="entry name" value="Kinase-like_dom_sf"/>
</dbReference>
<feature type="compositionally biased region" description="Low complexity" evidence="10">
    <location>
        <begin position="1088"/>
        <end position="1100"/>
    </location>
</feature>
<feature type="region of interest" description="Disordered" evidence="10">
    <location>
        <begin position="179"/>
        <end position="353"/>
    </location>
</feature>
<evidence type="ECO:0000256" key="10">
    <source>
        <dbReference type="SAM" id="MobiDB-lite"/>
    </source>
</evidence>
<accession>A0A9W7KWR2</accession>
<feature type="compositionally biased region" description="Polar residues" evidence="10">
    <location>
        <begin position="317"/>
        <end position="328"/>
    </location>
</feature>
<dbReference type="InterPro" id="IPR008271">
    <property type="entry name" value="Ser/Thr_kinase_AS"/>
</dbReference>
<feature type="region of interest" description="Disordered" evidence="10">
    <location>
        <begin position="1020"/>
        <end position="1269"/>
    </location>
</feature>
<evidence type="ECO:0000256" key="8">
    <source>
        <dbReference type="ARBA" id="ARBA00022840"/>
    </source>
</evidence>
<evidence type="ECO:0000256" key="3">
    <source>
        <dbReference type="ARBA" id="ARBA00022723"/>
    </source>
</evidence>
<feature type="compositionally biased region" description="Polar residues" evidence="10">
    <location>
        <begin position="573"/>
        <end position="584"/>
    </location>
</feature>
<feature type="region of interest" description="Disordered" evidence="10">
    <location>
        <begin position="94"/>
        <end position="122"/>
    </location>
</feature>
<dbReference type="Gene3D" id="1.10.510.10">
    <property type="entry name" value="Transferase(Phosphotransferase) domain 1"/>
    <property type="match status" value="1"/>
</dbReference>
<dbReference type="InterPro" id="IPR001876">
    <property type="entry name" value="Znf_RanBP2"/>
</dbReference>
<keyword evidence="2" id="KW-0808">Transferase</keyword>
<dbReference type="EMBL" id="BRXX01000502">
    <property type="protein sequence ID" value="GMI14598.1"/>
    <property type="molecule type" value="Genomic_DNA"/>
</dbReference>
<evidence type="ECO:0000313" key="13">
    <source>
        <dbReference type="Proteomes" id="UP001165160"/>
    </source>
</evidence>
<evidence type="ECO:0000256" key="4">
    <source>
        <dbReference type="ARBA" id="ARBA00022741"/>
    </source>
</evidence>
<feature type="compositionally biased region" description="Polar residues" evidence="10">
    <location>
        <begin position="110"/>
        <end position="122"/>
    </location>
</feature>
<dbReference type="Pfam" id="PF00069">
    <property type="entry name" value="Pkinase"/>
    <property type="match status" value="1"/>
</dbReference>
<feature type="region of interest" description="Disordered" evidence="10">
    <location>
        <begin position="1327"/>
        <end position="1385"/>
    </location>
</feature>
<feature type="compositionally biased region" description="Basic residues" evidence="10">
    <location>
        <begin position="306"/>
        <end position="316"/>
    </location>
</feature>
<proteinExistence type="predicted"/>
<feature type="compositionally biased region" description="Basic and acidic residues" evidence="10">
    <location>
        <begin position="525"/>
        <end position="534"/>
    </location>
</feature>
<reference evidence="13" key="1">
    <citation type="journal article" date="2023" name="Commun. Biol.">
        <title>Genome analysis of Parmales, the sister group of diatoms, reveals the evolutionary specialization of diatoms from phago-mixotrophs to photoautotrophs.</title>
        <authorList>
            <person name="Ban H."/>
            <person name="Sato S."/>
            <person name="Yoshikawa S."/>
            <person name="Yamada K."/>
            <person name="Nakamura Y."/>
            <person name="Ichinomiya M."/>
            <person name="Sato N."/>
            <person name="Blanc-Mathieu R."/>
            <person name="Endo H."/>
            <person name="Kuwata A."/>
            <person name="Ogata H."/>
        </authorList>
    </citation>
    <scope>NUCLEOTIDE SEQUENCE [LARGE SCALE GENOMIC DNA]</scope>
    <source>
        <strain evidence="13">NIES 3699</strain>
    </source>
</reference>
<feature type="region of interest" description="Disordered" evidence="10">
    <location>
        <begin position="892"/>
        <end position="957"/>
    </location>
</feature>
<keyword evidence="13" id="KW-1185">Reference proteome</keyword>
<feature type="compositionally biased region" description="Basic and acidic residues" evidence="10">
    <location>
        <begin position="329"/>
        <end position="345"/>
    </location>
</feature>
<keyword evidence="4 9" id="KW-0547">Nucleotide-binding</keyword>
<dbReference type="PANTHER" id="PTHR11584">
    <property type="entry name" value="SERINE/THREONINE PROTEIN KINASE"/>
    <property type="match status" value="1"/>
</dbReference>
<comment type="caution">
    <text evidence="12">The sequence shown here is derived from an EMBL/GenBank/DDBJ whole genome shotgun (WGS) entry which is preliminary data.</text>
</comment>
<feature type="compositionally biased region" description="Gly residues" evidence="10">
    <location>
        <begin position="984"/>
        <end position="994"/>
    </location>
</feature>
<feature type="domain" description="Protein kinase" evidence="11">
    <location>
        <begin position="625"/>
        <end position="891"/>
    </location>
</feature>
<keyword evidence="3" id="KW-0479">Metal-binding</keyword>
<dbReference type="InterPro" id="IPR000719">
    <property type="entry name" value="Prot_kinase_dom"/>
</dbReference>
<dbReference type="SUPFAM" id="SSF56112">
    <property type="entry name" value="Protein kinase-like (PK-like)"/>
    <property type="match status" value="1"/>
</dbReference>
<evidence type="ECO:0000256" key="2">
    <source>
        <dbReference type="ARBA" id="ARBA00022679"/>
    </source>
</evidence>
<evidence type="ECO:0000256" key="1">
    <source>
        <dbReference type="ARBA" id="ARBA00022527"/>
    </source>
</evidence>
<dbReference type="PANTHER" id="PTHR11584:SF369">
    <property type="entry name" value="MITOGEN-ACTIVATED PROTEIN KINASE KINASE KINASE 19-RELATED"/>
    <property type="match status" value="1"/>
</dbReference>
<feature type="compositionally biased region" description="Low complexity" evidence="10">
    <location>
        <begin position="585"/>
        <end position="596"/>
    </location>
</feature>
<dbReference type="InterPro" id="IPR017441">
    <property type="entry name" value="Protein_kinase_ATP_BS"/>
</dbReference>
<dbReference type="CDD" id="cd06606">
    <property type="entry name" value="STKc_MAPKKK"/>
    <property type="match status" value="1"/>
</dbReference>
<evidence type="ECO:0000256" key="9">
    <source>
        <dbReference type="PROSITE-ProRule" id="PRU10141"/>
    </source>
</evidence>
<feature type="region of interest" description="Disordered" evidence="10">
    <location>
        <begin position="979"/>
        <end position="1006"/>
    </location>
</feature>